<dbReference type="InterPro" id="IPR024571">
    <property type="entry name" value="ERAP1-like_C_dom"/>
</dbReference>
<keyword evidence="4" id="KW-1185">Reference proteome</keyword>
<reference evidence="3 4" key="1">
    <citation type="journal article" date="2023" name="Sci. Data">
        <title>Genome assembly of the Korean intertidal mud-creeper Batillaria attramentaria.</title>
        <authorList>
            <person name="Patra A.K."/>
            <person name="Ho P.T."/>
            <person name="Jun S."/>
            <person name="Lee S.J."/>
            <person name="Kim Y."/>
            <person name="Won Y.J."/>
        </authorList>
    </citation>
    <scope>NUCLEOTIDE SEQUENCE [LARGE SCALE GENOMIC DNA]</scope>
    <source>
        <strain evidence="3">Wonlab-2016</strain>
    </source>
</reference>
<gene>
    <name evidence="3" type="ORF">BaRGS_00009828</name>
</gene>
<evidence type="ECO:0000259" key="2">
    <source>
        <dbReference type="Pfam" id="PF11838"/>
    </source>
</evidence>
<evidence type="ECO:0000313" key="4">
    <source>
        <dbReference type="Proteomes" id="UP001519460"/>
    </source>
</evidence>
<dbReference type="Proteomes" id="UP001519460">
    <property type="component" value="Unassembled WGS sequence"/>
</dbReference>
<dbReference type="PANTHER" id="PTHR11533:SF294">
    <property type="entry name" value="THYROTROPIN-RELEASING HORMONE-DEGRADING ECTOENZYME"/>
    <property type="match status" value="1"/>
</dbReference>
<feature type="domain" description="ERAP1-like C-terminal" evidence="2">
    <location>
        <begin position="1"/>
        <end position="156"/>
    </location>
</feature>
<sequence>ISPALRQYMYCIAVREGSESDWFFVLTRYRQETSPGEKNLLLRALPCSSDVWILSTLLDMSLEHTDIKRDDATGMIGWVAKNPAGNRLAWDFVKHHWDVIIRHFAQSPSRLKTMVSSIVAAFHQDYQLQELRAFIAAQTELGIGEQTLRQAVETVEFNIKWYKNSYPQLVQWLQDKGYFETPGFLVPLDTDADLESSASPPHAHPASSGGSAGQISICKNRKILVLSPKPRGRVQVVGFRYL</sequence>
<dbReference type="EMBL" id="JACVVK020000047">
    <property type="protein sequence ID" value="KAK7499019.1"/>
    <property type="molecule type" value="Genomic_DNA"/>
</dbReference>
<protein>
    <recommendedName>
        <fullName evidence="2">ERAP1-like C-terminal domain-containing protein</fullName>
    </recommendedName>
</protein>
<accession>A0ABD0LHF7</accession>
<comment type="similarity">
    <text evidence="1">Belongs to the peptidase M1 family.</text>
</comment>
<dbReference type="InterPro" id="IPR050344">
    <property type="entry name" value="Peptidase_M1_aminopeptidases"/>
</dbReference>
<comment type="caution">
    <text evidence="3">The sequence shown here is derived from an EMBL/GenBank/DDBJ whole genome shotgun (WGS) entry which is preliminary data.</text>
</comment>
<dbReference type="PANTHER" id="PTHR11533">
    <property type="entry name" value="PROTEASE M1 ZINC METALLOPROTEASE"/>
    <property type="match status" value="1"/>
</dbReference>
<feature type="non-terminal residue" evidence="3">
    <location>
        <position position="1"/>
    </location>
</feature>
<evidence type="ECO:0000256" key="1">
    <source>
        <dbReference type="ARBA" id="ARBA00010136"/>
    </source>
</evidence>
<dbReference type="AlphaFoldDB" id="A0ABD0LHF7"/>
<name>A0ABD0LHF7_9CAEN</name>
<proteinExistence type="inferred from homology"/>
<dbReference type="Pfam" id="PF11838">
    <property type="entry name" value="ERAP1_C"/>
    <property type="match status" value="1"/>
</dbReference>
<organism evidence="3 4">
    <name type="scientific">Batillaria attramentaria</name>
    <dbReference type="NCBI Taxonomy" id="370345"/>
    <lineage>
        <taxon>Eukaryota</taxon>
        <taxon>Metazoa</taxon>
        <taxon>Spiralia</taxon>
        <taxon>Lophotrochozoa</taxon>
        <taxon>Mollusca</taxon>
        <taxon>Gastropoda</taxon>
        <taxon>Caenogastropoda</taxon>
        <taxon>Sorbeoconcha</taxon>
        <taxon>Cerithioidea</taxon>
        <taxon>Batillariidae</taxon>
        <taxon>Batillaria</taxon>
    </lineage>
</organism>
<dbReference type="Gene3D" id="1.25.50.20">
    <property type="match status" value="1"/>
</dbReference>
<evidence type="ECO:0000313" key="3">
    <source>
        <dbReference type="EMBL" id="KAK7499019.1"/>
    </source>
</evidence>